<dbReference type="STRING" id="469371.Tbis_0201"/>
<accession>D6Y2X2</accession>
<gene>
    <name evidence="1" type="ordered locus">Tbis_0201</name>
</gene>
<name>D6Y2X2_THEBD</name>
<dbReference type="AlphaFoldDB" id="D6Y2X2"/>
<proteinExistence type="predicted"/>
<protein>
    <recommendedName>
        <fullName evidence="3">DUF4177 domain-containing protein</fullName>
    </recommendedName>
</protein>
<organism evidence="1 2">
    <name type="scientific">Thermobispora bispora (strain ATCC 19993 / DSM 43833 / CBS 139.67 / JCM 10125 / KCTC 9307 / NBRC 14880 / R51)</name>
    <dbReference type="NCBI Taxonomy" id="469371"/>
    <lineage>
        <taxon>Bacteria</taxon>
        <taxon>Bacillati</taxon>
        <taxon>Actinomycetota</taxon>
        <taxon>Actinomycetes</taxon>
        <taxon>Streptosporangiales</taxon>
        <taxon>Streptosporangiaceae</taxon>
        <taxon>Thermobispora</taxon>
    </lineage>
</organism>
<dbReference type="RefSeq" id="WP_013130466.1">
    <property type="nucleotide sequence ID" value="NC_014165.1"/>
</dbReference>
<evidence type="ECO:0000313" key="2">
    <source>
        <dbReference type="Proteomes" id="UP000006640"/>
    </source>
</evidence>
<dbReference type="OrthoDB" id="3215124at2"/>
<dbReference type="EMBL" id="CP001874">
    <property type="protein sequence ID" value="ADG86933.1"/>
    <property type="molecule type" value="Genomic_DNA"/>
</dbReference>
<dbReference type="HOGENOM" id="CLU_183720_1_0_11"/>
<dbReference type="KEGG" id="tbi:Tbis_0201"/>
<sequence>MARWEYAVVGFDLGTYRGAQQVLDDWGSAGWELVTVIHLYNTEYNSSFVAFLKRRTG</sequence>
<evidence type="ECO:0000313" key="1">
    <source>
        <dbReference type="EMBL" id="ADG86933.1"/>
    </source>
</evidence>
<dbReference type="Proteomes" id="UP000006640">
    <property type="component" value="Chromosome"/>
</dbReference>
<reference evidence="1 2" key="1">
    <citation type="submission" date="2010-01" db="EMBL/GenBank/DDBJ databases">
        <title>The complete genome of Thermobispora bispora DSM 43833.</title>
        <authorList>
            <consortium name="US DOE Joint Genome Institute (JGI-PGF)"/>
            <person name="Lucas S."/>
            <person name="Copeland A."/>
            <person name="Lapidus A."/>
            <person name="Glavina del Rio T."/>
            <person name="Dalin E."/>
            <person name="Tice H."/>
            <person name="Bruce D."/>
            <person name="Goodwin L."/>
            <person name="Pitluck S."/>
            <person name="Kyrpides N."/>
            <person name="Mavromatis K."/>
            <person name="Ivanova N."/>
            <person name="Mikhailova N."/>
            <person name="Chertkov O."/>
            <person name="Brettin T."/>
            <person name="Detter J.C."/>
            <person name="Han C."/>
            <person name="Larimer F."/>
            <person name="Land M."/>
            <person name="Hauser L."/>
            <person name="Markowitz V."/>
            <person name="Cheng J.-F."/>
            <person name="Hugenholtz P."/>
            <person name="Woyke T."/>
            <person name="Wu D."/>
            <person name="Jando M."/>
            <person name="Schneider S."/>
            <person name="Klenk H.-P."/>
            <person name="Eisen J.A."/>
        </authorList>
    </citation>
    <scope>NUCLEOTIDE SEQUENCE [LARGE SCALE GENOMIC DNA]</scope>
    <source>
        <strain evidence="2">ATCC 19993 / DSM 43833 / CBS 139.67 / JCM 10125 / KCTC 9307 / NBRC 14880 / R51</strain>
    </source>
</reference>
<evidence type="ECO:0008006" key="3">
    <source>
        <dbReference type="Google" id="ProtNLM"/>
    </source>
</evidence>
<keyword evidence="2" id="KW-1185">Reference proteome</keyword>